<reference evidence="3" key="1">
    <citation type="journal article" date="2019" name="Int. J. Syst. Evol. Microbiol.">
        <title>The Global Catalogue of Microorganisms (GCM) 10K type strain sequencing project: providing services to taxonomists for standard genome sequencing and annotation.</title>
        <authorList>
            <consortium name="The Broad Institute Genomics Platform"/>
            <consortium name="The Broad Institute Genome Sequencing Center for Infectious Disease"/>
            <person name="Wu L."/>
            <person name="Ma J."/>
        </authorList>
    </citation>
    <scope>NUCLEOTIDE SEQUENCE [LARGE SCALE GENOMIC DNA]</scope>
    <source>
        <strain evidence="3">KCTC 12907</strain>
    </source>
</reference>
<comment type="caution">
    <text evidence="2">The sequence shown here is derived from an EMBL/GenBank/DDBJ whole genome shotgun (WGS) entry which is preliminary data.</text>
</comment>
<proteinExistence type="predicted"/>
<feature type="region of interest" description="Disordered" evidence="1">
    <location>
        <begin position="1"/>
        <end position="57"/>
    </location>
</feature>
<dbReference type="RefSeq" id="WP_378046731.1">
    <property type="nucleotide sequence ID" value="NZ_JBHMDN010000012.1"/>
</dbReference>
<sequence>MRHGDGRGHGRGSRGEAQDRQRGQRGDPQAQHGEPQGHRGSRGAHGGHEARGAQTFRRGRVLMFLEQLRVKRATLAQQLVQPEFEAIRPMLSGELKALDQVIEDYVHLFDLQGIGEEPRPQGPADEGEGNT</sequence>
<evidence type="ECO:0000256" key="1">
    <source>
        <dbReference type="SAM" id="MobiDB-lite"/>
    </source>
</evidence>
<evidence type="ECO:0000313" key="3">
    <source>
        <dbReference type="Proteomes" id="UP001596378"/>
    </source>
</evidence>
<keyword evidence="3" id="KW-1185">Reference proteome</keyword>
<name>A0ABW2F192_9BACL</name>
<accession>A0ABW2F192</accession>
<evidence type="ECO:0000313" key="2">
    <source>
        <dbReference type="EMBL" id="MFC7146958.1"/>
    </source>
</evidence>
<protein>
    <recommendedName>
        <fullName evidence="4">2-keto-3-deoxygluconate kinase</fullName>
    </recommendedName>
</protein>
<dbReference type="EMBL" id="JBHTAI010000001">
    <property type="protein sequence ID" value="MFC7146958.1"/>
    <property type="molecule type" value="Genomic_DNA"/>
</dbReference>
<gene>
    <name evidence="2" type="ORF">ACFQMJ_00310</name>
</gene>
<dbReference type="Proteomes" id="UP001596378">
    <property type="component" value="Unassembled WGS sequence"/>
</dbReference>
<organism evidence="2 3">
    <name type="scientific">Cohnella cellulosilytica</name>
    <dbReference type="NCBI Taxonomy" id="986710"/>
    <lineage>
        <taxon>Bacteria</taxon>
        <taxon>Bacillati</taxon>
        <taxon>Bacillota</taxon>
        <taxon>Bacilli</taxon>
        <taxon>Bacillales</taxon>
        <taxon>Paenibacillaceae</taxon>
        <taxon>Cohnella</taxon>
    </lineage>
</organism>
<feature type="compositionally biased region" description="Basic and acidic residues" evidence="1">
    <location>
        <begin position="1"/>
        <end position="25"/>
    </location>
</feature>
<evidence type="ECO:0008006" key="4">
    <source>
        <dbReference type="Google" id="ProtNLM"/>
    </source>
</evidence>